<dbReference type="PANTHER" id="PTHR11364:SF27">
    <property type="entry name" value="SULFURTRANSFERASE"/>
    <property type="match status" value="1"/>
</dbReference>
<dbReference type="SMART" id="SM00450">
    <property type="entry name" value="RHOD"/>
    <property type="match status" value="2"/>
</dbReference>
<reference evidence="3" key="1">
    <citation type="submission" date="2020-04" db="EMBL/GenBank/DDBJ databases">
        <authorList>
            <person name="Alioto T."/>
            <person name="Alioto T."/>
            <person name="Gomez Garrido J."/>
        </authorList>
    </citation>
    <scope>NUCLEOTIDE SEQUENCE</scope>
    <source>
        <strain evidence="3">A484AB</strain>
    </source>
</reference>
<evidence type="ECO:0000256" key="2">
    <source>
        <dbReference type="ARBA" id="ARBA00022737"/>
    </source>
</evidence>
<comment type="caution">
    <text evidence="3">The sequence shown here is derived from an EMBL/GenBank/DDBJ whole genome shotgun (WGS) entry which is preliminary data.</text>
</comment>
<dbReference type="InterPro" id="IPR001763">
    <property type="entry name" value="Rhodanese-like_dom"/>
</dbReference>
<evidence type="ECO:0000313" key="4">
    <source>
        <dbReference type="Proteomes" id="UP001152795"/>
    </source>
</evidence>
<evidence type="ECO:0000313" key="3">
    <source>
        <dbReference type="EMBL" id="CAB3990169.1"/>
    </source>
</evidence>
<dbReference type="OrthoDB" id="270167at2759"/>
<organism evidence="3 4">
    <name type="scientific">Paramuricea clavata</name>
    <name type="common">Red gorgonian</name>
    <name type="synonym">Violescent sea-whip</name>
    <dbReference type="NCBI Taxonomy" id="317549"/>
    <lineage>
        <taxon>Eukaryota</taxon>
        <taxon>Metazoa</taxon>
        <taxon>Cnidaria</taxon>
        <taxon>Anthozoa</taxon>
        <taxon>Octocorallia</taxon>
        <taxon>Malacalcyonacea</taxon>
        <taxon>Plexauridae</taxon>
        <taxon>Paramuricea</taxon>
    </lineage>
</organism>
<accession>A0A6S7GKJ8</accession>
<dbReference type="SUPFAM" id="SSF52821">
    <property type="entry name" value="Rhodanese/Cell cycle control phosphatase"/>
    <property type="match status" value="2"/>
</dbReference>
<dbReference type="AlphaFoldDB" id="A0A6S7GKJ8"/>
<dbReference type="GO" id="GO:0005739">
    <property type="term" value="C:mitochondrion"/>
    <property type="evidence" value="ECO:0007669"/>
    <property type="project" value="TreeGrafter"/>
</dbReference>
<proteinExistence type="predicted"/>
<gene>
    <name evidence="3" type="ORF">PACLA_8A070105</name>
</gene>
<dbReference type="PANTHER" id="PTHR11364">
    <property type="entry name" value="THIOSULFATE SULFERTANSFERASE"/>
    <property type="match status" value="1"/>
</dbReference>
<sequence length="279" mass="31111">MKIPSLVNVQWLAQAILKTKPQKSLSIVDGTWRIKGAAVESRKDYIEKHIPGAVFFDIDECSDKTSKYQQMLPDEKLFAEYVKHLGISNDSHIITYDFDDDFGLFSSPRVWWMFRCFGHEAISVLNGGFRKWLDAGLPVESGEPPIRLNQPYNAKLNPKLVQDYEAMAANVRTGGIHTVADALPKEMMAGQIPFSGHIPFPEFLEDNNQMLKDSEQLKKVFAENNVDLNRPLTATCGTGITACIMALAAHHCGAKDVSVYDGSWEEWGDRATSDSGGKN</sequence>
<dbReference type="Pfam" id="PF00581">
    <property type="entry name" value="Rhodanese"/>
    <property type="match status" value="2"/>
</dbReference>
<dbReference type="InterPro" id="IPR045078">
    <property type="entry name" value="TST/MPST-like"/>
</dbReference>
<dbReference type="FunFam" id="3.40.250.10:FF:000015">
    <property type="entry name" value="Sulfurtransferase"/>
    <property type="match status" value="1"/>
</dbReference>
<dbReference type="PROSITE" id="PS50206">
    <property type="entry name" value="RHODANESE_3"/>
    <property type="match status" value="2"/>
</dbReference>
<dbReference type="InterPro" id="IPR036873">
    <property type="entry name" value="Rhodanese-like_dom_sf"/>
</dbReference>
<dbReference type="PROSITE" id="PS00683">
    <property type="entry name" value="RHODANESE_2"/>
    <property type="match status" value="1"/>
</dbReference>
<protein>
    <submittedName>
        <fullName evidence="3">3-mercaptopyruvate sulfurtransferase isoform X1</fullName>
    </submittedName>
</protein>
<dbReference type="EMBL" id="CACRXK020001614">
    <property type="protein sequence ID" value="CAB3990169.1"/>
    <property type="molecule type" value="Genomic_DNA"/>
</dbReference>
<dbReference type="CDD" id="cd01449">
    <property type="entry name" value="TST_Repeat_2"/>
    <property type="match status" value="1"/>
</dbReference>
<dbReference type="PROSITE" id="PS00380">
    <property type="entry name" value="RHODANESE_1"/>
    <property type="match status" value="1"/>
</dbReference>
<dbReference type="Gene3D" id="3.40.250.10">
    <property type="entry name" value="Rhodanese-like domain"/>
    <property type="match status" value="2"/>
</dbReference>
<keyword evidence="1" id="KW-0808">Transferase</keyword>
<dbReference type="InterPro" id="IPR001307">
    <property type="entry name" value="Thiosulphate_STrfase_CS"/>
</dbReference>
<keyword evidence="4" id="KW-1185">Reference proteome</keyword>
<dbReference type="GO" id="GO:0004792">
    <property type="term" value="F:thiosulfate-cyanide sulfurtransferase activity"/>
    <property type="evidence" value="ECO:0007669"/>
    <property type="project" value="InterPro"/>
</dbReference>
<evidence type="ECO:0000256" key="1">
    <source>
        <dbReference type="ARBA" id="ARBA00022679"/>
    </source>
</evidence>
<dbReference type="CDD" id="cd01448">
    <property type="entry name" value="TST_Repeat_1"/>
    <property type="match status" value="1"/>
</dbReference>
<keyword evidence="2" id="KW-0677">Repeat</keyword>
<name>A0A6S7GKJ8_PARCT</name>
<dbReference type="Proteomes" id="UP001152795">
    <property type="component" value="Unassembled WGS sequence"/>
</dbReference>